<sequence>MGSDDKSYRRRSDSYFNRERKYSRSRDDYFDRERYRGFRRNFHSDYNSDYRHFRSRIFDRNTDQHRRERDYDYKHDDKYYDRRRTKDNDKYSRDSRYRDSRSPDKYMYRRTPERLFSLRRYVINNDGKSSHGTSRKHIIPRGRLNRAGCRGGAVILHSLFLENLSDDCSAVDLMRYAIKKVGMPDFTDVSGEGKGIIGYHDQNKLEKIKSILEKENEIPLQFGGFTSLTLRKEKP</sequence>
<reference evidence="4" key="2">
    <citation type="submission" date="2020-12" db="UniProtKB">
        <authorList>
            <consortium name="WormBaseParasite"/>
        </authorList>
    </citation>
    <scope>IDENTIFICATION</scope>
</reference>
<name>A0A090LAA2_STRRB</name>
<dbReference type="AlphaFoldDB" id="A0A090LAA2"/>
<keyword evidence="3" id="KW-1185">Reference proteome</keyword>
<protein>
    <submittedName>
        <fullName evidence="2 4">Uncharacterized protein</fullName>
    </submittedName>
</protein>
<evidence type="ECO:0000313" key="2">
    <source>
        <dbReference type="EMBL" id="CEF64460.1"/>
    </source>
</evidence>
<dbReference type="CTD" id="36376825"/>
<evidence type="ECO:0000313" key="5">
    <source>
        <dbReference type="WormBase" id="SRAE_1000271400"/>
    </source>
</evidence>
<organism evidence="2">
    <name type="scientific">Strongyloides ratti</name>
    <name type="common">Parasitic roundworm</name>
    <dbReference type="NCBI Taxonomy" id="34506"/>
    <lineage>
        <taxon>Eukaryota</taxon>
        <taxon>Metazoa</taxon>
        <taxon>Ecdysozoa</taxon>
        <taxon>Nematoda</taxon>
        <taxon>Chromadorea</taxon>
        <taxon>Rhabditida</taxon>
        <taxon>Tylenchina</taxon>
        <taxon>Panagrolaimomorpha</taxon>
        <taxon>Strongyloidoidea</taxon>
        <taxon>Strongyloididae</taxon>
        <taxon>Strongyloides</taxon>
    </lineage>
</organism>
<evidence type="ECO:0000256" key="1">
    <source>
        <dbReference type="SAM" id="MobiDB-lite"/>
    </source>
</evidence>
<dbReference type="WormBase" id="SRAE_1000271400">
    <property type="protein sequence ID" value="SRP10989"/>
    <property type="gene ID" value="WBGene00259330"/>
</dbReference>
<proteinExistence type="predicted"/>
<accession>A0A090LAA2</accession>
<feature type="region of interest" description="Disordered" evidence="1">
    <location>
        <begin position="82"/>
        <end position="104"/>
    </location>
</feature>
<dbReference type="GeneID" id="36376825"/>
<reference evidence="2 3" key="1">
    <citation type="submission" date="2014-09" db="EMBL/GenBank/DDBJ databases">
        <authorList>
            <person name="Martin A.A."/>
        </authorList>
    </citation>
    <scope>NUCLEOTIDE SEQUENCE</scope>
    <source>
        <strain evidence="3">ED321</strain>
        <strain evidence="2">ED321 Heterogonic</strain>
    </source>
</reference>
<dbReference type="Proteomes" id="UP000035682">
    <property type="component" value="Unplaced"/>
</dbReference>
<dbReference type="RefSeq" id="XP_024503661.1">
    <property type="nucleotide sequence ID" value="XM_024649823.1"/>
</dbReference>
<dbReference type="WBParaSite" id="SRAE_1000271400.1">
    <property type="protein sequence ID" value="SRAE_1000271400.1"/>
    <property type="gene ID" value="WBGene00259330"/>
</dbReference>
<evidence type="ECO:0000313" key="3">
    <source>
        <dbReference type="Proteomes" id="UP000035682"/>
    </source>
</evidence>
<gene>
    <name evidence="2 4 5" type="ORF">SRAE_1000271400</name>
</gene>
<evidence type="ECO:0000313" key="4">
    <source>
        <dbReference type="WBParaSite" id="SRAE_1000271400.1"/>
    </source>
</evidence>
<dbReference type="EMBL" id="LN609528">
    <property type="protein sequence ID" value="CEF64460.1"/>
    <property type="molecule type" value="Genomic_DNA"/>
</dbReference>